<dbReference type="EMBL" id="CAKKLH010000343">
    <property type="protein sequence ID" value="CAH0113652.1"/>
    <property type="molecule type" value="Genomic_DNA"/>
</dbReference>
<reference evidence="2" key="1">
    <citation type="submission" date="2021-11" db="EMBL/GenBank/DDBJ databases">
        <authorList>
            <person name="Schell T."/>
        </authorList>
    </citation>
    <scope>NUCLEOTIDE SEQUENCE</scope>
    <source>
        <strain evidence="2">M5</strain>
    </source>
</reference>
<feature type="chain" id="PRO_5035156119" evidence="1">
    <location>
        <begin position="16"/>
        <end position="63"/>
    </location>
</feature>
<keyword evidence="3" id="KW-1185">Reference proteome</keyword>
<protein>
    <submittedName>
        <fullName evidence="2">Uncharacterized protein</fullName>
    </submittedName>
</protein>
<dbReference type="Proteomes" id="UP000789390">
    <property type="component" value="Unassembled WGS sequence"/>
</dbReference>
<evidence type="ECO:0000313" key="3">
    <source>
        <dbReference type="Proteomes" id="UP000789390"/>
    </source>
</evidence>
<evidence type="ECO:0000313" key="2">
    <source>
        <dbReference type="EMBL" id="CAH0113652.1"/>
    </source>
</evidence>
<keyword evidence="1" id="KW-0732">Signal</keyword>
<feature type="signal peptide" evidence="1">
    <location>
        <begin position="1"/>
        <end position="15"/>
    </location>
</feature>
<organism evidence="2 3">
    <name type="scientific">Daphnia galeata</name>
    <dbReference type="NCBI Taxonomy" id="27404"/>
    <lineage>
        <taxon>Eukaryota</taxon>
        <taxon>Metazoa</taxon>
        <taxon>Ecdysozoa</taxon>
        <taxon>Arthropoda</taxon>
        <taxon>Crustacea</taxon>
        <taxon>Branchiopoda</taxon>
        <taxon>Diplostraca</taxon>
        <taxon>Cladocera</taxon>
        <taxon>Anomopoda</taxon>
        <taxon>Daphniidae</taxon>
        <taxon>Daphnia</taxon>
    </lineage>
</organism>
<proteinExistence type="predicted"/>
<evidence type="ECO:0000256" key="1">
    <source>
        <dbReference type="SAM" id="SignalP"/>
    </source>
</evidence>
<gene>
    <name evidence="2" type="ORF">DGAL_LOCUS17552</name>
</gene>
<sequence>MKFIVLVALFAVAAANSYRPAEYAPRYETPKYQTTRYEEPKYERFDYNKNSNEYVHSKSMHLS</sequence>
<comment type="caution">
    <text evidence="2">The sequence shown here is derived from an EMBL/GenBank/DDBJ whole genome shotgun (WGS) entry which is preliminary data.</text>
</comment>
<accession>A0A8J2S2F5</accession>
<dbReference type="AlphaFoldDB" id="A0A8J2S2F5"/>
<name>A0A8J2S2F5_9CRUS</name>